<gene>
    <name evidence="4" type="ORF">VTL71DRAFT_7887</name>
</gene>
<dbReference type="PANTHER" id="PTHR44169">
    <property type="entry name" value="NADPH-DEPENDENT 1-ACYLDIHYDROXYACETONE PHOSPHATE REDUCTASE"/>
    <property type="match status" value="1"/>
</dbReference>
<comment type="similarity">
    <text evidence="1 3">Belongs to the short-chain dehydrogenases/reductases (SDR) family.</text>
</comment>
<evidence type="ECO:0000256" key="2">
    <source>
        <dbReference type="ARBA" id="ARBA00023002"/>
    </source>
</evidence>
<comment type="caution">
    <text evidence="4">The sequence shown here is derived from an EMBL/GenBank/DDBJ whole genome shotgun (WGS) entry which is preliminary data.</text>
</comment>
<sequence>MSDFANQQRKTVLITGCSDGGLGAALAVAYHKVGYRVFATARNPSKMTLLEAQGIETLTLDVLSFESIAACVAQVTKLTDGSLNVLVNNAGAQYNMPISDLSIPEAKKIFDLNVWACISVIQAFIPLLRKSKDGALIVNHTSAGSLAGVPFQAAYNASKAAFAMFSEILRLELEGFDIRVVDLKTGGVRSNIIANLTYGELPPNSIYDVARKEAEIVLRGEKLKSLKGTFIDADVWAEGVVSDLVKAKPSYQVWRGGQAWLARLGTLLPVGLFDGHLKKLTGLDDVSRKIQEARVVEAADEAKLDRKTV</sequence>
<dbReference type="PRINTS" id="PR00080">
    <property type="entry name" value="SDRFAMILY"/>
</dbReference>
<evidence type="ECO:0000256" key="3">
    <source>
        <dbReference type="RuleBase" id="RU000363"/>
    </source>
</evidence>
<reference evidence="4 5" key="1">
    <citation type="journal article" date="2024" name="Commun. Biol.">
        <title>Comparative genomic analysis of thermophilic fungi reveals convergent evolutionary adaptations and gene losses.</title>
        <authorList>
            <person name="Steindorff A.S."/>
            <person name="Aguilar-Pontes M.V."/>
            <person name="Robinson A.J."/>
            <person name="Andreopoulos B."/>
            <person name="LaButti K."/>
            <person name="Kuo A."/>
            <person name="Mondo S."/>
            <person name="Riley R."/>
            <person name="Otillar R."/>
            <person name="Haridas S."/>
            <person name="Lipzen A."/>
            <person name="Grimwood J."/>
            <person name="Schmutz J."/>
            <person name="Clum A."/>
            <person name="Reid I.D."/>
            <person name="Moisan M.C."/>
            <person name="Butler G."/>
            <person name="Nguyen T.T.M."/>
            <person name="Dewar K."/>
            <person name="Conant G."/>
            <person name="Drula E."/>
            <person name="Henrissat B."/>
            <person name="Hansel C."/>
            <person name="Singer S."/>
            <person name="Hutchinson M.I."/>
            <person name="de Vries R.P."/>
            <person name="Natvig D.O."/>
            <person name="Powell A.J."/>
            <person name="Tsang A."/>
            <person name="Grigoriev I.V."/>
        </authorList>
    </citation>
    <scope>NUCLEOTIDE SEQUENCE [LARGE SCALE GENOMIC DNA]</scope>
    <source>
        <strain evidence="4 5">CBS 494.80</strain>
    </source>
</reference>
<dbReference type="PANTHER" id="PTHR44169:SF6">
    <property type="entry name" value="NADPH-DEPENDENT 1-ACYLDIHYDROXYACETONE PHOSPHATE REDUCTASE"/>
    <property type="match status" value="1"/>
</dbReference>
<evidence type="ECO:0000313" key="4">
    <source>
        <dbReference type="EMBL" id="KAL2074109.1"/>
    </source>
</evidence>
<accession>A0ABR4CVZ1</accession>
<dbReference type="Proteomes" id="UP001595075">
    <property type="component" value="Unassembled WGS sequence"/>
</dbReference>
<proteinExistence type="inferred from homology"/>
<keyword evidence="2" id="KW-0560">Oxidoreductase</keyword>
<protein>
    <submittedName>
        <fullName evidence="4">Uncharacterized protein</fullName>
    </submittedName>
</protein>
<organism evidence="4 5">
    <name type="scientific">Oculimacula yallundae</name>
    <dbReference type="NCBI Taxonomy" id="86028"/>
    <lineage>
        <taxon>Eukaryota</taxon>
        <taxon>Fungi</taxon>
        <taxon>Dikarya</taxon>
        <taxon>Ascomycota</taxon>
        <taxon>Pezizomycotina</taxon>
        <taxon>Leotiomycetes</taxon>
        <taxon>Helotiales</taxon>
        <taxon>Ploettnerulaceae</taxon>
        <taxon>Oculimacula</taxon>
    </lineage>
</organism>
<name>A0ABR4CVZ1_9HELO</name>
<evidence type="ECO:0000313" key="5">
    <source>
        <dbReference type="Proteomes" id="UP001595075"/>
    </source>
</evidence>
<dbReference type="Gene3D" id="3.40.50.720">
    <property type="entry name" value="NAD(P)-binding Rossmann-like Domain"/>
    <property type="match status" value="1"/>
</dbReference>
<dbReference type="InterPro" id="IPR036291">
    <property type="entry name" value="NAD(P)-bd_dom_sf"/>
</dbReference>
<keyword evidence="5" id="KW-1185">Reference proteome</keyword>
<evidence type="ECO:0000256" key="1">
    <source>
        <dbReference type="ARBA" id="ARBA00006484"/>
    </source>
</evidence>
<dbReference type="Pfam" id="PF00106">
    <property type="entry name" value="adh_short"/>
    <property type="match status" value="1"/>
</dbReference>
<dbReference type="PRINTS" id="PR00081">
    <property type="entry name" value="GDHRDH"/>
</dbReference>
<dbReference type="InterPro" id="IPR002347">
    <property type="entry name" value="SDR_fam"/>
</dbReference>
<dbReference type="SUPFAM" id="SSF51735">
    <property type="entry name" value="NAD(P)-binding Rossmann-fold domains"/>
    <property type="match status" value="1"/>
</dbReference>
<dbReference type="EMBL" id="JAZHXI010000002">
    <property type="protein sequence ID" value="KAL2074109.1"/>
    <property type="molecule type" value="Genomic_DNA"/>
</dbReference>